<gene>
    <name evidence="1" type="ORF">CUESP1_1121</name>
</gene>
<name>A0A1M4PM08_9FIRM</name>
<sequence>MIIAIIGKLIGKFVKQIGGVTDDRTKKD</sequence>
<organism evidence="1 2">
    <name type="scientific">[Clostridium] ultunense Esp</name>
    <dbReference type="NCBI Taxonomy" id="1288971"/>
    <lineage>
        <taxon>Bacteria</taxon>
        <taxon>Bacillati</taxon>
        <taxon>Bacillota</taxon>
        <taxon>Tissierellia</taxon>
        <taxon>Tissierellales</taxon>
        <taxon>Tepidimicrobiaceae</taxon>
        <taxon>Schnuerera</taxon>
    </lineage>
</organism>
<dbReference type="AlphaFoldDB" id="A0A1M4PM08"/>
<protein>
    <submittedName>
        <fullName evidence="1">Uncharacterized protein</fullName>
    </submittedName>
</protein>
<reference evidence="1 2" key="1">
    <citation type="submission" date="2016-11" db="EMBL/GenBank/DDBJ databases">
        <authorList>
            <person name="Manzoor S."/>
        </authorList>
    </citation>
    <scope>NUCLEOTIDE SEQUENCE [LARGE SCALE GENOMIC DNA]</scope>
    <source>
        <strain evidence="1">Clostridium ultunense strain Esp</strain>
    </source>
</reference>
<dbReference type="EMBL" id="LT669839">
    <property type="protein sequence ID" value="SHD76494.1"/>
    <property type="molecule type" value="Genomic_DNA"/>
</dbReference>
<dbReference type="Proteomes" id="UP000245423">
    <property type="component" value="Chromosome 1"/>
</dbReference>
<accession>A0A1M4PM08</accession>
<evidence type="ECO:0000313" key="1">
    <source>
        <dbReference type="EMBL" id="SHD76494.1"/>
    </source>
</evidence>
<proteinExistence type="predicted"/>
<evidence type="ECO:0000313" key="2">
    <source>
        <dbReference type="Proteomes" id="UP000245423"/>
    </source>
</evidence>
<keyword evidence="2" id="KW-1185">Reference proteome</keyword>